<reference evidence="1 2" key="1">
    <citation type="submission" date="2019-08" db="EMBL/GenBank/DDBJ databases">
        <authorList>
            <person name="Peeters C."/>
        </authorList>
    </citation>
    <scope>NUCLEOTIDE SEQUENCE [LARGE SCALE GENOMIC DNA]</scope>
    <source>
        <strain evidence="1 2">LMG 31115</strain>
    </source>
</reference>
<organism evidence="1 2">
    <name type="scientific">Pandoraea iniqua</name>
    <dbReference type="NCBI Taxonomy" id="2508288"/>
    <lineage>
        <taxon>Bacteria</taxon>
        <taxon>Pseudomonadati</taxon>
        <taxon>Pseudomonadota</taxon>
        <taxon>Betaproteobacteria</taxon>
        <taxon>Burkholderiales</taxon>
        <taxon>Burkholderiaceae</taxon>
        <taxon>Pandoraea</taxon>
    </lineage>
</organism>
<sequence>MPWMALLDGLVAVGSAAARLAPVAKFLAQTVDIFC</sequence>
<accession>A0A5E4RU57</accession>
<dbReference type="EMBL" id="CABPSI010000001">
    <property type="protein sequence ID" value="VVD65962.1"/>
    <property type="molecule type" value="Genomic_DNA"/>
</dbReference>
<evidence type="ECO:0000313" key="2">
    <source>
        <dbReference type="Proteomes" id="UP000333828"/>
    </source>
</evidence>
<name>A0A5E4RU57_9BURK</name>
<proteinExistence type="predicted"/>
<keyword evidence="2" id="KW-1185">Reference proteome</keyword>
<dbReference type="Proteomes" id="UP000333828">
    <property type="component" value="Unassembled WGS sequence"/>
</dbReference>
<gene>
    <name evidence="1" type="ORF">PIN31115_00338</name>
</gene>
<dbReference type="AlphaFoldDB" id="A0A5E4RU57"/>
<evidence type="ECO:0000313" key="1">
    <source>
        <dbReference type="EMBL" id="VVD65962.1"/>
    </source>
</evidence>
<protein>
    <submittedName>
        <fullName evidence="1">Uncharacterized protein</fullName>
    </submittedName>
</protein>